<dbReference type="PANTHER" id="PTHR30055">
    <property type="entry name" value="HTH-TYPE TRANSCRIPTIONAL REGULATOR RUTR"/>
    <property type="match status" value="1"/>
</dbReference>
<dbReference type="EMBL" id="CP036287">
    <property type="protein sequence ID" value="QDU66745.1"/>
    <property type="molecule type" value="Genomic_DNA"/>
</dbReference>
<dbReference type="InterPro" id="IPR009057">
    <property type="entry name" value="Homeodomain-like_sf"/>
</dbReference>
<keyword evidence="3" id="KW-0804">Transcription</keyword>
<evidence type="ECO:0000256" key="3">
    <source>
        <dbReference type="ARBA" id="ARBA00023163"/>
    </source>
</evidence>
<dbReference type="SUPFAM" id="SSF46689">
    <property type="entry name" value="Homeodomain-like"/>
    <property type="match status" value="1"/>
</dbReference>
<organism evidence="7 8">
    <name type="scientific">Engelhardtia mirabilis</name>
    <dbReference type="NCBI Taxonomy" id="2528011"/>
    <lineage>
        <taxon>Bacteria</taxon>
        <taxon>Pseudomonadati</taxon>
        <taxon>Planctomycetota</taxon>
        <taxon>Planctomycetia</taxon>
        <taxon>Planctomycetia incertae sedis</taxon>
        <taxon>Engelhardtia</taxon>
    </lineage>
</organism>
<evidence type="ECO:0000256" key="5">
    <source>
        <dbReference type="SAM" id="MobiDB-lite"/>
    </source>
</evidence>
<dbReference type="InterPro" id="IPR011075">
    <property type="entry name" value="TetR_C"/>
</dbReference>
<dbReference type="PROSITE" id="PS50977">
    <property type="entry name" value="HTH_TETR_2"/>
    <property type="match status" value="1"/>
</dbReference>
<evidence type="ECO:0000256" key="4">
    <source>
        <dbReference type="PROSITE-ProRule" id="PRU00335"/>
    </source>
</evidence>
<dbReference type="PANTHER" id="PTHR30055:SF148">
    <property type="entry name" value="TETR-FAMILY TRANSCRIPTIONAL REGULATOR"/>
    <property type="match status" value="1"/>
</dbReference>
<dbReference type="SUPFAM" id="SSF48498">
    <property type="entry name" value="Tetracyclin repressor-like, C-terminal domain"/>
    <property type="match status" value="1"/>
</dbReference>
<sequence length="198" mass="21777">MPSENHQQTERNAPGRRRDPDIDEAILTTTLDHLGRIGFTAMSIAGIARDAGVTKPAIYRRWSCKADLATAALSRLQAAEGSPSTGSLRGDLIALLDNFQGSLTRPQGLAMIGMLLSEESRMPELIAHFRERITTQRRAMFREAFERAQPDELPPGFDVDAAVNMLIGSLYAKYIADGSIPKRWAARVVDTLLPQSET</sequence>
<reference evidence="7 8" key="1">
    <citation type="submission" date="2019-02" db="EMBL/GenBank/DDBJ databases">
        <title>Deep-cultivation of Planctomycetes and their phenomic and genomic characterization uncovers novel biology.</title>
        <authorList>
            <person name="Wiegand S."/>
            <person name="Jogler M."/>
            <person name="Boedeker C."/>
            <person name="Pinto D."/>
            <person name="Vollmers J."/>
            <person name="Rivas-Marin E."/>
            <person name="Kohn T."/>
            <person name="Peeters S.H."/>
            <person name="Heuer A."/>
            <person name="Rast P."/>
            <person name="Oberbeckmann S."/>
            <person name="Bunk B."/>
            <person name="Jeske O."/>
            <person name="Meyerdierks A."/>
            <person name="Storesund J.E."/>
            <person name="Kallscheuer N."/>
            <person name="Luecker S."/>
            <person name="Lage O.M."/>
            <person name="Pohl T."/>
            <person name="Merkel B.J."/>
            <person name="Hornburger P."/>
            <person name="Mueller R.-W."/>
            <person name="Bruemmer F."/>
            <person name="Labrenz M."/>
            <person name="Spormann A.M."/>
            <person name="Op den Camp H."/>
            <person name="Overmann J."/>
            <person name="Amann R."/>
            <person name="Jetten M.S.M."/>
            <person name="Mascher T."/>
            <person name="Medema M.H."/>
            <person name="Devos D.P."/>
            <person name="Kaster A.-K."/>
            <person name="Ovreas L."/>
            <person name="Rohde M."/>
            <person name="Galperin M.Y."/>
            <person name="Jogler C."/>
        </authorList>
    </citation>
    <scope>NUCLEOTIDE SEQUENCE [LARGE SCALE GENOMIC DNA]</scope>
    <source>
        <strain evidence="7 8">Pla133</strain>
    </source>
</reference>
<dbReference type="RefSeq" id="WP_145064554.1">
    <property type="nucleotide sequence ID" value="NZ_CP036287.1"/>
</dbReference>
<feature type="DNA-binding region" description="H-T-H motif" evidence="4">
    <location>
        <begin position="43"/>
        <end position="62"/>
    </location>
</feature>
<keyword evidence="2 4" id="KW-0238">DNA-binding</keyword>
<dbReference type="KEGG" id="pbap:Pla133_18210"/>
<name>A0A518BIE9_9BACT</name>
<evidence type="ECO:0000259" key="6">
    <source>
        <dbReference type="PROSITE" id="PS50977"/>
    </source>
</evidence>
<dbReference type="InterPro" id="IPR050109">
    <property type="entry name" value="HTH-type_TetR-like_transc_reg"/>
</dbReference>
<dbReference type="AlphaFoldDB" id="A0A518BIE9"/>
<proteinExistence type="predicted"/>
<dbReference type="GO" id="GO:0000976">
    <property type="term" value="F:transcription cis-regulatory region binding"/>
    <property type="evidence" value="ECO:0007669"/>
    <property type="project" value="TreeGrafter"/>
</dbReference>
<dbReference type="Gene3D" id="1.10.357.10">
    <property type="entry name" value="Tetracycline Repressor, domain 2"/>
    <property type="match status" value="1"/>
</dbReference>
<dbReference type="Proteomes" id="UP000316921">
    <property type="component" value="Chromosome"/>
</dbReference>
<protein>
    <submittedName>
        <fullName evidence="7">Bacterial regulatory protein, tetR family</fullName>
    </submittedName>
</protein>
<feature type="domain" description="HTH tetR-type" evidence="6">
    <location>
        <begin position="20"/>
        <end position="80"/>
    </location>
</feature>
<dbReference type="Pfam" id="PF16859">
    <property type="entry name" value="TetR_C_11"/>
    <property type="match status" value="1"/>
</dbReference>
<dbReference type="Gene3D" id="1.10.10.60">
    <property type="entry name" value="Homeodomain-like"/>
    <property type="match status" value="1"/>
</dbReference>
<accession>A0A518BIE9</accession>
<dbReference type="GO" id="GO:0003700">
    <property type="term" value="F:DNA-binding transcription factor activity"/>
    <property type="evidence" value="ECO:0007669"/>
    <property type="project" value="TreeGrafter"/>
</dbReference>
<evidence type="ECO:0000313" key="7">
    <source>
        <dbReference type="EMBL" id="QDU66745.1"/>
    </source>
</evidence>
<dbReference type="InterPro" id="IPR036271">
    <property type="entry name" value="Tet_transcr_reg_TetR-rel_C_sf"/>
</dbReference>
<dbReference type="Pfam" id="PF00440">
    <property type="entry name" value="TetR_N"/>
    <property type="match status" value="1"/>
</dbReference>
<keyword evidence="1" id="KW-0805">Transcription regulation</keyword>
<dbReference type="InterPro" id="IPR001647">
    <property type="entry name" value="HTH_TetR"/>
</dbReference>
<evidence type="ECO:0000256" key="2">
    <source>
        <dbReference type="ARBA" id="ARBA00023125"/>
    </source>
</evidence>
<evidence type="ECO:0000256" key="1">
    <source>
        <dbReference type="ARBA" id="ARBA00023015"/>
    </source>
</evidence>
<gene>
    <name evidence="7" type="ORF">Pla133_18210</name>
</gene>
<evidence type="ECO:0000313" key="8">
    <source>
        <dbReference type="Proteomes" id="UP000316921"/>
    </source>
</evidence>
<feature type="region of interest" description="Disordered" evidence="5">
    <location>
        <begin position="1"/>
        <end position="21"/>
    </location>
</feature>
<keyword evidence="8" id="KW-1185">Reference proteome</keyword>